<name>X1D0R6_9ZZZZ</name>
<comment type="caution">
    <text evidence="1">The sequence shown here is derived from an EMBL/GenBank/DDBJ whole genome shotgun (WGS) entry which is preliminary data.</text>
</comment>
<sequence length="220" mass="24613">YSLNDVANLDDLPSSYSYLDLEAEGFDCSVDVPNWPSNNYYTTEGSEHGPLMDEQINFLPVINESDYVSFYYSGKFTVFHSNNGNLTYQPTIQQVNRTSNPIRASKIFLLGLAGSWGDEFPAGAFALTLNITYTDGSSSIWELGYDYIDDFWYAANQGNECISALSGKITEIDLGFQIDMPNQHIHTHTVGFEIDYFKYIQSITFVDPGNDNSGPHLLAV</sequence>
<evidence type="ECO:0000313" key="1">
    <source>
        <dbReference type="EMBL" id="GAH13747.1"/>
    </source>
</evidence>
<gene>
    <name evidence="1" type="ORF">S01H4_58289</name>
</gene>
<feature type="non-terminal residue" evidence="1">
    <location>
        <position position="220"/>
    </location>
</feature>
<dbReference type="AlphaFoldDB" id="X1D0R6"/>
<accession>X1D0R6</accession>
<organism evidence="1">
    <name type="scientific">marine sediment metagenome</name>
    <dbReference type="NCBI Taxonomy" id="412755"/>
    <lineage>
        <taxon>unclassified sequences</taxon>
        <taxon>metagenomes</taxon>
        <taxon>ecological metagenomes</taxon>
    </lineage>
</organism>
<dbReference type="EMBL" id="BART01034032">
    <property type="protein sequence ID" value="GAH13747.1"/>
    <property type="molecule type" value="Genomic_DNA"/>
</dbReference>
<proteinExistence type="predicted"/>
<feature type="non-terminal residue" evidence="1">
    <location>
        <position position="1"/>
    </location>
</feature>
<reference evidence="1" key="1">
    <citation type="journal article" date="2014" name="Front. Microbiol.">
        <title>High frequency of phylogenetically diverse reductive dehalogenase-homologous genes in deep subseafloor sedimentary metagenomes.</title>
        <authorList>
            <person name="Kawai M."/>
            <person name="Futagami T."/>
            <person name="Toyoda A."/>
            <person name="Takaki Y."/>
            <person name="Nishi S."/>
            <person name="Hori S."/>
            <person name="Arai W."/>
            <person name="Tsubouchi T."/>
            <person name="Morono Y."/>
            <person name="Uchiyama I."/>
            <person name="Ito T."/>
            <person name="Fujiyama A."/>
            <person name="Inagaki F."/>
            <person name="Takami H."/>
        </authorList>
    </citation>
    <scope>NUCLEOTIDE SEQUENCE</scope>
    <source>
        <strain evidence="1">Expedition CK06-06</strain>
    </source>
</reference>
<protein>
    <submittedName>
        <fullName evidence="1">Uncharacterized protein</fullName>
    </submittedName>
</protein>